<dbReference type="AlphaFoldDB" id="A0A2Z4NCN3"/>
<keyword evidence="8 11" id="KW-0067">ATP-binding</keyword>
<dbReference type="EMBL" id="CP030140">
    <property type="protein sequence ID" value="AWX69310.1"/>
    <property type="molecule type" value="Genomic_DNA"/>
</dbReference>
<evidence type="ECO:0000256" key="11">
    <source>
        <dbReference type="HAMAP-Rule" id="MF_00165"/>
    </source>
</evidence>
<feature type="domain" description="Thymidylate kinase-like" evidence="12">
    <location>
        <begin position="11"/>
        <end position="203"/>
    </location>
</feature>
<comment type="catalytic activity">
    <reaction evidence="9 11">
        <text>dTMP + ATP = dTDP + ADP</text>
        <dbReference type="Rhea" id="RHEA:13517"/>
        <dbReference type="ChEBI" id="CHEBI:30616"/>
        <dbReference type="ChEBI" id="CHEBI:58369"/>
        <dbReference type="ChEBI" id="CHEBI:63528"/>
        <dbReference type="ChEBI" id="CHEBI:456216"/>
        <dbReference type="EC" id="2.7.4.9"/>
    </reaction>
</comment>
<keyword evidence="5 11" id="KW-0545">Nucleotide biosynthesis</keyword>
<organism evidence="13 14">
    <name type="scientific">[Mycoplasma] anseris</name>
    <dbReference type="NCBI Taxonomy" id="92400"/>
    <lineage>
        <taxon>Bacteria</taxon>
        <taxon>Bacillati</taxon>
        <taxon>Mycoplasmatota</taxon>
        <taxon>Mycoplasmoidales</taxon>
        <taxon>Metamycoplasmataceae</taxon>
        <taxon>Metamycoplasma</taxon>
    </lineage>
</organism>
<dbReference type="PROSITE" id="PS01331">
    <property type="entry name" value="THYMIDYLATE_KINASE"/>
    <property type="match status" value="1"/>
</dbReference>
<dbReference type="NCBIfam" id="TIGR00041">
    <property type="entry name" value="DTMP_kinase"/>
    <property type="match status" value="1"/>
</dbReference>
<evidence type="ECO:0000256" key="8">
    <source>
        <dbReference type="ARBA" id="ARBA00022840"/>
    </source>
</evidence>
<dbReference type="GO" id="GO:0006227">
    <property type="term" value="P:dUDP biosynthetic process"/>
    <property type="evidence" value="ECO:0007669"/>
    <property type="project" value="TreeGrafter"/>
</dbReference>
<dbReference type="InterPro" id="IPR018094">
    <property type="entry name" value="Thymidylate_kinase"/>
</dbReference>
<keyword evidence="6 11" id="KW-0547">Nucleotide-binding</keyword>
<dbReference type="GO" id="GO:0005524">
    <property type="term" value="F:ATP binding"/>
    <property type="evidence" value="ECO:0007669"/>
    <property type="project" value="UniProtKB-UniRule"/>
</dbReference>
<evidence type="ECO:0000256" key="7">
    <source>
        <dbReference type="ARBA" id="ARBA00022777"/>
    </source>
</evidence>
<evidence type="ECO:0000256" key="6">
    <source>
        <dbReference type="ARBA" id="ARBA00022741"/>
    </source>
</evidence>
<accession>A0A2Z4NCN3</accession>
<evidence type="ECO:0000256" key="4">
    <source>
        <dbReference type="ARBA" id="ARBA00022679"/>
    </source>
</evidence>
<dbReference type="GO" id="GO:0005737">
    <property type="term" value="C:cytoplasm"/>
    <property type="evidence" value="ECO:0007669"/>
    <property type="project" value="TreeGrafter"/>
</dbReference>
<proteinExistence type="inferred from homology"/>
<gene>
    <name evidence="11 13" type="primary">tmk</name>
    <name evidence="13" type="ORF">DP065_00880</name>
</gene>
<dbReference type="RefSeq" id="WP_033178746.1">
    <property type="nucleotide sequence ID" value="NZ_CP030140.1"/>
</dbReference>
<evidence type="ECO:0000256" key="10">
    <source>
        <dbReference type="ARBA" id="ARBA00057735"/>
    </source>
</evidence>
<dbReference type="InterPro" id="IPR018095">
    <property type="entry name" value="Thymidylate_kin_CS"/>
</dbReference>
<evidence type="ECO:0000256" key="9">
    <source>
        <dbReference type="ARBA" id="ARBA00048743"/>
    </source>
</evidence>
<protein>
    <recommendedName>
        <fullName evidence="3 11">Thymidylate kinase</fullName>
        <ecNumber evidence="2 11">2.7.4.9</ecNumber>
    </recommendedName>
    <alternativeName>
        <fullName evidence="11">dTMP kinase</fullName>
    </alternativeName>
</protein>
<evidence type="ECO:0000313" key="13">
    <source>
        <dbReference type="EMBL" id="AWX69310.1"/>
    </source>
</evidence>
<keyword evidence="4 11" id="KW-0808">Transferase</keyword>
<dbReference type="InterPro" id="IPR027417">
    <property type="entry name" value="P-loop_NTPase"/>
</dbReference>
<dbReference type="GO" id="GO:0004798">
    <property type="term" value="F:dTMP kinase activity"/>
    <property type="evidence" value="ECO:0007669"/>
    <property type="project" value="UniProtKB-UniRule"/>
</dbReference>
<evidence type="ECO:0000256" key="5">
    <source>
        <dbReference type="ARBA" id="ARBA00022727"/>
    </source>
</evidence>
<reference evidence="14" key="1">
    <citation type="submission" date="2018-06" db="EMBL/GenBank/DDBJ databases">
        <title>Complete genome sequences of Mycoplasma anatis, M. anseris and M. cloacale type strains.</title>
        <authorList>
            <person name="Grozner D."/>
            <person name="Forro B."/>
            <person name="Sulyok K.M."/>
            <person name="Marton S."/>
            <person name="Kreizinger Z."/>
            <person name="Banyai K."/>
            <person name="Gyuranecz M."/>
        </authorList>
    </citation>
    <scope>NUCLEOTIDE SEQUENCE [LARGE SCALE GENOMIC DNA]</scope>
    <source>
        <strain evidence="14">ATCC 49234</strain>
    </source>
</reference>
<evidence type="ECO:0000256" key="2">
    <source>
        <dbReference type="ARBA" id="ARBA00012980"/>
    </source>
</evidence>
<evidence type="ECO:0000259" key="12">
    <source>
        <dbReference type="Pfam" id="PF02223"/>
    </source>
</evidence>
<dbReference type="EC" id="2.7.4.9" evidence="2 11"/>
<dbReference type="SUPFAM" id="SSF52540">
    <property type="entry name" value="P-loop containing nucleoside triphosphate hydrolases"/>
    <property type="match status" value="1"/>
</dbReference>
<dbReference type="HAMAP" id="MF_00165">
    <property type="entry name" value="Thymidylate_kinase"/>
    <property type="match status" value="1"/>
</dbReference>
<evidence type="ECO:0000256" key="1">
    <source>
        <dbReference type="ARBA" id="ARBA00009776"/>
    </source>
</evidence>
<feature type="binding site" evidence="11">
    <location>
        <begin position="13"/>
        <end position="20"/>
    </location>
    <ligand>
        <name>ATP</name>
        <dbReference type="ChEBI" id="CHEBI:30616"/>
    </ligand>
</feature>
<dbReference type="Proteomes" id="UP000250218">
    <property type="component" value="Chromosome"/>
</dbReference>
<dbReference type="GO" id="GO:0006235">
    <property type="term" value="P:dTTP biosynthetic process"/>
    <property type="evidence" value="ECO:0007669"/>
    <property type="project" value="UniProtKB-UniRule"/>
</dbReference>
<evidence type="ECO:0000313" key="14">
    <source>
        <dbReference type="Proteomes" id="UP000250218"/>
    </source>
</evidence>
<dbReference type="PANTHER" id="PTHR10344:SF4">
    <property type="entry name" value="UMP-CMP KINASE 2, MITOCHONDRIAL"/>
    <property type="match status" value="1"/>
</dbReference>
<dbReference type="KEGG" id="mane:DP065_00880"/>
<keyword evidence="7 11" id="KW-0418">Kinase</keyword>
<dbReference type="InterPro" id="IPR039430">
    <property type="entry name" value="Thymidylate_kin-like_dom"/>
</dbReference>
<dbReference type="Pfam" id="PF02223">
    <property type="entry name" value="Thymidylate_kin"/>
    <property type="match status" value="1"/>
</dbReference>
<keyword evidence="14" id="KW-1185">Reference proteome</keyword>
<sequence>MKTKSGKFITIEGMDGAGKTTILKMLKAHLEKQNILDKFVFTREPGSAYSKEAEKIRELILDNDNEFSPMVDALLFAASRRLNLEKAIWPALKEGKNIISDRYWHSSFVYQGVLGGVGLKNVKKINEIATNNTKPDFVIFLDLEPEIVIQRLTNLRDSRDRLEKIDITYYKKLRQAYKEAIEVDQNSFEVIDASCDIKELFNQVLQVFQKKGVL</sequence>
<evidence type="ECO:0000256" key="3">
    <source>
        <dbReference type="ARBA" id="ARBA00017144"/>
    </source>
</evidence>
<comment type="similarity">
    <text evidence="1 11">Belongs to the thymidylate kinase family.</text>
</comment>
<dbReference type="Gene3D" id="3.40.50.300">
    <property type="entry name" value="P-loop containing nucleotide triphosphate hydrolases"/>
    <property type="match status" value="1"/>
</dbReference>
<comment type="function">
    <text evidence="10 11">Phosphorylation of dTMP to form dTDP in both de novo and salvage pathways of dTTP synthesis.</text>
</comment>
<dbReference type="PANTHER" id="PTHR10344">
    <property type="entry name" value="THYMIDYLATE KINASE"/>
    <property type="match status" value="1"/>
</dbReference>
<dbReference type="FunFam" id="3.40.50.300:FF:000225">
    <property type="entry name" value="Thymidylate kinase"/>
    <property type="match status" value="1"/>
</dbReference>
<name>A0A2Z4NCN3_9BACT</name>
<dbReference type="CDD" id="cd01672">
    <property type="entry name" value="TMPK"/>
    <property type="match status" value="1"/>
</dbReference>
<dbReference type="GO" id="GO:0006233">
    <property type="term" value="P:dTDP biosynthetic process"/>
    <property type="evidence" value="ECO:0007669"/>
    <property type="project" value="InterPro"/>
</dbReference>